<dbReference type="Proteomes" id="UP001177670">
    <property type="component" value="Unassembled WGS sequence"/>
</dbReference>
<dbReference type="AlphaFoldDB" id="A0AA40FZ56"/>
<reference evidence="2" key="1">
    <citation type="submission" date="2021-10" db="EMBL/GenBank/DDBJ databases">
        <title>Melipona bicolor Genome sequencing and assembly.</title>
        <authorList>
            <person name="Araujo N.S."/>
            <person name="Arias M.C."/>
        </authorList>
    </citation>
    <scope>NUCLEOTIDE SEQUENCE</scope>
    <source>
        <strain evidence="2">USP_2M_L1-L4_2017</strain>
        <tissue evidence="2">Whole body</tissue>
    </source>
</reference>
<feature type="region of interest" description="Disordered" evidence="1">
    <location>
        <begin position="1"/>
        <end position="79"/>
    </location>
</feature>
<comment type="caution">
    <text evidence="2">The sequence shown here is derived from an EMBL/GenBank/DDBJ whole genome shotgun (WGS) entry which is preliminary data.</text>
</comment>
<accession>A0AA40FZ56</accession>
<feature type="compositionally biased region" description="Basic and acidic residues" evidence="1">
    <location>
        <begin position="44"/>
        <end position="56"/>
    </location>
</feature>
<protein>
    <submittedName>
        <fullName evidence="2">Uncharacterized protein</fullName>
    </submittedName>
</protein>
<evidence type="ECO:0000313" key="3">
    <source>
        <dbReference type="Proteomes" id="UP001177670"/>
    </source>
</evidence>
<evidence type="ECO:0000313" key="2">
    <source>
        <dbReference type="EMBL" id="KAK1127566.1"/>
    </source>
</evidence>
<keyword evidence="3" id="KW-1185">Reference proteome</keyword>
<feature type="compositionally biased region" description="Basic and acidic residues" evidence="1">
    <location>
        <begin position="19"/>
        <end position="34"/>
    </location>
</feature>
<evidence type="ECO:0000256" key="1">
    <source>
        <dbReference type="SAM" id="MobiDB-lite"/>
    </source>
</evidence>
<dbReference type="EMBL" id="JAHYIQ010000012">
    <property type="protein sequence ID" value="KAK1127566.1"/>
    <property type="molecule type" value="Genomic_DNA"/>
</dbReference>
<name>A0AA40FZ56_9HYME</name>
<proteinExistence type="predicted"/>
<gene>
    <name evidence="2" type="ORF">K0M31_004098</name>
</gene>
<organism evidence="2 3">
    <name type="scientific">Melipona bicolor</name>
    <dbReference type="NCBI Taxonomy" id="60889"/>
    <lineage>
        <taxon>Eukaryota</taxon>
        <taxon>Metazoa</taxon>
        <taxon>Ecdysozoa</taxon>
        <taxon>Arthropoda</taxon>
        <taxon>Hexapoda</taxon>
        <taxon>Insecta</taxon>
        <taxon>Pterygota</taxon>
        <taxon>Neoptera</taxon>
        <taxon>Endopterygota</taxon>
        <taxon>Hymenoptera</taxon>
        <taxon>Apocrita</taxon>
        <taxon>Aculeata</taxon>
        <taxon>Apoidea</taxon>
        <taxon>Anthophila</taxon>
        <taxon>Apidae</taxon>
        <taxon>Melipona</taxon>
    </lineage>
</organism>
<sequence length="79" mass="8136">MGCRRPEAARTGARAGQVHPEEAQAKSEAKDAVHHAAAALPGEKVSRKAVPNDRRTGGILVVPSPHGNAGETGSGYVSR</sequence>